<feature type="signal peptide" evidence="1">
    <location>
        <begin position="1"/>
        <end position="16"/>
    </location>
</feature>
<gene>
    <name evidence="2" type="ORF">HanXRQr2_Chr07g0302171</name>
</gene>
<proteinExistence type="predicted"/>
<name>A0A9K3IML2_HELAN</name>
<reference evidence="2" key="1">
    <citation type="journal article" date="2017" name="Nature">
        <title>The sunflower genome provides insights into oil metabolism, flowering and Asterid evolution.</title>
        <authorList>
            <person name="Badouin H."/>
            <person name="Gouzy J."/>
            <person name="Grassa C.J."/>
            <person name="Murat F."/>
            <person name="Staton S.E."/>
            <person name="Cottret L."/>
            <person name="Lelandais-Briere C."/>
            <person name="Owens G.L."/>
            <person name="Carrere S."/>
            <person name="Mayjonade B."/>
            <person name="Legrand L."/>
            <person name="Gill N."/>
            <person name="Kane N.C."/>
            <person name="Bowers J.E."/>
            <person name="Hubner S."/>
            <person name="Bellec A."/>
            <person name="Berard A."/>
            <person name="Berges H."/>
            <person name="Blanchet N."/>
            <person name="Boniface M.C."/>
            <person name="Brunel D."/>
            <person name="Catrice O."/>
            <person name="Chaidir N."/>
            <person name="Claudel C."/>
            <person name="Donnadieu C."/>
            <person name="Faraut T."/>
            <person name="Fievet G."/>
            <person name="Helmstetter N."/>
            <person name="King M."/>
            <person name="Knapp S.J."/>
            <person name="Lai Z."/>
            <person name="Le Paslier M.C."/>
            <person name="Lippi Y."/>
            <person name="Lorenzon L."/>
            <person name="Mandel J.R."/>
            <person name="Marage G."/>
            <person name="Marchand G."/>
            <person name="Marquand E."/>
            <person name="Bret-Mestries E."/>
            <person name="Morien E."/>
            <person name="Nambeesan S."/>
            <person name="Nguyen T."/>
            <person name="Pegot-Espagnet P."/>
            <person name="Pouilly N."/>
            <person name="Raftis F."/>
            <person name="Sallet E."/>
            <person name="Schiex T."/>
            <person name="Thomas J."/>
            <person name="Vandecasteele C."/>
            <person name="Vares D."/>
            <person name="Vear F."/>
            <person name="Vautrin S."/>
            <person name="Crespi M."/>
            <person name="Mangin B."/>
            <person name="Burke J.M."/>
            <person name="Salse J."/>
            <person name="Munos S."/>
            <person name="Vincourt P."/>
            <person name="Rieseberg L.H."/>
            <person name="Langlade N.B."/>
        </authorList>
    </citation>
    <scope>NUCLEOTIDE SEQUENCE</scope>
    <source>
        <tissue evidence="2">Leaves</tissue>
    </source>
</reference>
<dbReference type="Proteomes" id="UP000215914">
    <property type="component" value="Unassembled WGS sequence"/>
</dbReference>
<feature type="chain" id="PRO_5039898936" evidence="1">
    <location>
        <begin position="17"/>
        <end position="42"/>
    </location>
</feature>
<evidence type="ECO:0000313" key="3">
    <source>
        <dbReference type="Proteomes" id="UP000215914"/>
    </source>
</evidence>
<reference evidence="2" key="2">
    <citation type="submission" date="2020-06" db="EMBL/GenBank/DDBJ databases">
        <title>Helianthus annuus Genome sequencing and assembly Release 2.</title>
        <authorList>
            <person name="Gouzy J."/>
            <person name="Langlade N."/>
            <person name="Munos S."/>
        </authorList>
    </citation>
    <scope>NUCLEOTIDE SEQUENCE</scope>
    <source>
        <tissue evidence="2">Leaves</tissue>
    </source>
</reference>
<organism evidence="2 3">
    <name type="scientific">Helianthus annuus</name>
    <name type="common">Common sunflower</name>
    <dbReference type="NCBI Taxonomy" id="4232"/>
    <lineage>
        <taxon>Eukaryota</taxon>
        <taxon>Viridiplantae</taxon>
        <taxon>Streptophyta</taxon>
        <taxon>Embryophyta</taxon>
        <taxon>Tracheophyta</taxon>
        <taxon>Spermatophyta</taxon>
        <taxon>Magnoliopsida</taxon>
        <taxon>eudicotyledons</taxon>
        <taxon>Gunneridae</taxon>
        <taxon>Pentapetalae</taxon>
        <taxon>asterids</taxon>
        <taxon>campanulids</taxon>
        <taxon>Asterales</taxon>
        <taxon>Asteraceae</taxon>
        <taxon>Asteroideae</taxon>
        <taxon>Heliantheae alliance</taxon>
        <taxon>Heliantheae</taxon>
        <taxon>Helianthus</taxon>
    </lineage>
</organism>
<keyword evidence="3" id="KW-1185">Reference proteome</keyword>
<dbReference type="AlphaFoldDB" id="A0A9K3IML2"/>
<evidence type="ECO:0000256" key="1">
    <source>
        <dbReference type="SAM" id="SignalP"/>
    </source>
</evidence>
<accession>A0A9K3IML2</accession>
<dbReference type="Gramene" id="mRNA:HanXRQr2_Chr07g0302171">
    <property type="protein sequence ID" value="mRNA:HanXRQr2_Chr07g0302171"/>
    <property type="gene ID" value="HanXRQr2_Chr07g0302171"/>
</dbReference>
<evidence type="ECO:0000313" key="2">
    <source>
        <dbReference type="EMBL" id="KAF5799229.1"/>
    </source>
</evidence>
<keyword evidence="1" id="KW-0732">Signal</keyword>
<comment type="caution">
    <text evidence="2">The sequence shown here is derived from an EMBL/GenBank/DDBJ whole genome shotgun (WGS) entry which is preliminary data.</text>
</comment>
<protein>
    <submittedName>
        <fullName evidence="2">Uncharacterized protein</fullName>
    </submittedName>
</protein>
<dbReference type="EMBL" id="MNCJ02000322">
    <property type="protein sequence ID" value="KAF5799229.1"/>
    <property type="molecule type" value="Genomic_DNA"/>
</dbReference>
<sequence length="42" mass="4267">MPATTYFFRLLMTVLAVEDGDGGGGVPTTAVNDGGDGFVLGF</sequence>